<reference evidence="4 5" key="1">
    <citation type="journal article" date="2018" name="Cell">
        <title>The Chara Genome: Secondary Complexity and Implications for Plant Terrestrialization.</title>
        <authorList>
            <person name="Nishiyama T."/>
            <person name="Sakayama H."/>
            <person name="Vries J.D."/>
            <person name="Buschmann H."/>
            <person name="Saint-Marcoux D."/>
            <person name="Ullrich K.K."/>
            <person name="Haas F.B."/>
            <person name="Vanderstraeten L."/>
            <person name="Becker D."/>
            <person name="Lang D."/>
            <person name="Vosolsobe S."/>
            <person name="Rombauts S."/>
            <person name="Wilhelmsson P.K.I."/>
            <person name="Janitza P."/>
            <person name="Kern R."/>
            <person name="Heyl A."/>
            <person name="Rumpler F."/>
            <person name="Villalobos L.I.A.C."/>
            <person name="Clay J.M."/>
            <person name="Skokan R."/>
            <person name="Toyoda A."/>
            <person name="Suzuki Y."/>
            <person name="Kagoshima H."/>
            <person name="Schijlen E."/>
            <person name="Tajeshwar N."/>
            <person name="Catarino B."/>
            <person name="Hetherington A.J."/>
            <person name="Saltykova A."/>
            <person name="Bonnot C."/>
            <person name="Breuninger H."/>
            <person name="Symeonidi A."/>
            <person name="Radhakrishnan G.V."/>
            <person name="Van Nieuwerburgh F."/>
            <person name="Deforce D."/>
            <person name="Chang C."/>
            <person name="Karol K.G."/>
            <person name="Hedrich R."/>
            <person name="Ulvskov P."/>
            <person name="Glockner G."/>
            <person name="Delwiche C.F."/>
            <person name="Petrasek J."/>
            <person name="Van de Peer Y."/>
            <person name="Friml J."/>
            <person name="Beilby M."/>
            <person name="Dolan L."/>
            <person name="Kohara Y."/>
            <person name="Sugano S."/>
            <person name="Fujiyama A."/>
            <person name="Delaux P.-M."/>
            <person name="Quint M."/>
            <person name="TheiBen G."/>
            <person name="Hagemann M."/>
            <person name="Harholt J."/>
            <person name="Dunand C."/>
            <person name="Zachgo S."/>
            <person name="Langdale J."/>
            <person name="Maumus F."/>
            <person name="Straeten D.V.D."/>
            <person name="Gould S.B."/>
            <person name="Rensing S.A."/>
        </authorList>
    </citation>
    <scope>NUCLEOTIDE SEQUENCE [LARGE SCALE GENOMIC DNA]</scope>
    <source>
        <strain evidence="4 5">S276</strain>
    </source>
</reference>
<dbReference type="PANTHER" id="PTHR34675">
    <property type="entry name" value="PROTEIN TRIGALACTOSYLDIACYLGLYCEROL 2, CHLOROPLASTIC"/>
    <property type="match status" value="1"/>
</dbReference>
<keyword evidence="2" id="KW-0812">Transmembrane</keyword>
<proteinExistence type="predicted"/>
<feature type="compositionally biased region" description="Low complexity" evidence="1">
    <location>
        <begin position="95"/>
        <end position="128"/>
    </location>
</feature>
<dbReference type="InterPro" id="IPR039342">
    <property type="entry name" value="TGD2-like"/>
</dbReference>
<evidence type="ECO:0000313" key="4">
    <source>
        <dbReference type="EMBL" id="GBG77706.1"/>
    </source>
</evidence>
<dbReference type="GO" id="GO:0009706">
    <property type="term" value="C:chloroplast inner membrane"/>
    <property type="evidence" value="ECO:0007669"/>
    <property type="project" value="TreeGrafter"/>
</dbReference>
<feature type="region of interest" description="Disordered" evidence="1">
    <location>
        <begin position="300"/>
        <end position="385"/>
    </location>
</feature>
<dbReference type="Gramene" id="GBG77706">
    <property type="protein sequence ID" value="GBG77706"/>
    <property type="gene ID" value="CBR_g24153"/>
</dbReference>
<feature type="compositionally biased region" description="Low complexity" evidence="1">
    <location>
        <begin position="346"/>
        <end position="362"/>
    </location>
</feature>
<keyword evidence="2" id="KW-0472">Membrane</keyword>
<dbReference type="Pfam" id="PF02470">
    <property type="entry name" value="MlaD"/>
    <property type="match status" value="1"/>
</dbReference>
<evidence type="ECO:0000259" key="3">
    <source>
        <dbReference type="Pfam" id="PF02470"/>
    </source>
</evidence>
<dbReference type="OrthoDB" id="1924069at2759"/>
<feature type="transmembrane region" description="Helical" evidence="2">
    <location>
        <begin position="412"/>
        <end position="431"/>
    </location>
</feature>
<organism evidence="4 5">
    <name type="scientific">Chara braunii</name>
    <name type="common">Braun's stonewort</name>
    <dbReference type="NCBI Taxonomy" id="69332"/>
    <lineage>
        <taxon>Eukaryota</taxon>
        <taxon>Viridiplantae</taxon>
        <taxon>Streptophyta</taxon>
        <taxon>Charophyceae</taxon>
        <taxon>Charales</taxon>
        <taxon>Characeae</taxon>
        <taxon>Chara</taxon>
    </lineage>
</organism>
<name>A0A388L5X4_CHABU</name>
<evidence type="ECO:0000256" key="2">
    <source>
        <dbReference type="SAM" id="Phobius"/>
    </source>
</evidence>
<accession>A0A388L5X4</accession>
<comment type="caution">
    <text evidence="4">The sequence shown here is derived from an EMBL/GenBank/DDBJ whole genome shotgun (WGS) entry which is preliminary data.</text>
</comment>
<feature type="domain" description="Mce/MlaD" evidence="3">
    <location>
        <begin position="440"/>
        <end position="516"/>
    </location>
</feature>
<sequence>MAAVSQLLASGAPRCEPTAAHLGEVQRKCGGGLRAGCGARVGGGGGGGAGSCTSTVTPSYYRSEFCPPAAMKCALSLVHPSSSALTTRHEILVASSSSSPSPSSSPSSPSPCSSPSSSSSSSSSSPCSTCRSASCRVCQAIGRRRSSAVRRDALCCLPTGGQSLRRHVGNQAGLTSSSDSLLCTHHRGIVGSRRITKWRGRKMEGGSRDRCCSSNLFFPSPTRTLTRISAAAAAAAAAAVSAGSMPRTRVECSQWLTVRCYRLSCSCSSSSVDPSEFLGVSLLASSYQRRRLLLSFLSTRAGRSPSEPPTIVASSSSSGSPLPPPPPTSSSSSPSPPSPPSPSPSSPASSSLASPSPSSSSPSPAPSPLAGMLDDRRLGDPVTGPPPSLWSQILKPLNNFGFGKRSIWEGGVGLFVMAGVFMFGLSLSWIYGVHVRTRNRKYTAVLEFAQACGITVGTPVRIRGVNVGTVMSVRPSLDRIDAVVEIMDQAVVIPRNSLVEVNQSGLISETLIDITPKPPIPTVSAGPLDSACASEGLIVCDRGRMKGEQGVSLDELVGICTKIARQVDQHGVGKMFDTAERVSMAIEDAKPLLGKVESLATDIAPLLKDLKEGELLHSLEELTCVAADAAKDLRKLNSAILTDDNIKLLKESVSTLTRTLKHIESISGDVSSLTGDPATRYNIKQIVQSLSRLVTD</sequence>
<dbReference type="GO" id="GO:0005319">
    <property type="term" value="F:lipid transporter activity"/>
    <property type="evidence" value="ECO:0007669"/>
    <property type="project" value="TreeGrafter"/>
</dbReference>
<feature type="compositionally biased region" description="Pro residues" evidence="1">
    <location>
        <begin position="321"/>
        <end position="345"/>
    </location>
</feature>
<keyword evidence="2" id="KW-1133">Transmembrane helix</keyword>
<protein>
    <recommendedName>
        <fullName evidence="3">Mce/MlaD domain-containing protein</fullName>
    </recommendedName>
</protein>
<evidence type="ECO:0000313" key="5">
    <source>
        <dbReference type="Proteomes" id="UP000265515"/>
    </source>
</evidence>
<dbReference type="GO" id="GO:0005543">
    <property type="term" value="F:phospholipid binding"/>
    <property type="evidence" value="ECO:0007669"/>
    <property type="project" value="TreeGrafter"/>
</dbReference>
<gene>
    <name evidence="4" type="ORF">CBR_g24153</name>
</gene>
<feature type="region of interest" description="Disordered" evidence="1">
    <location>
        <begin position="95"/>
        <end position="130"/>
    </location>
</feature>
<dbReference type="AlphaFoldDB" id="A0A388L5X4"/>
<dbReference type="InterPro" id="IPR003399">
    <property type="entry name" value="Mce/MlaD"/>
</dbReference>
<dbReference type="STRING" id="69332.A0A388L5X4"/>
<evidence type="ECO:0000256" key="1">
    <source>
        <dbReference type="SAM" id="MobiDB-lite"/>
    </source>
</evidence>
<dbReference type="PANTHER" id="PTHR34675:SF1">
    <property type="entry name" value="PROTEIN TRIGALACTOSYLDIACYLGLYCEROL 2, CHLOROPLASTIC"/>
    <property type="match status" value="1"/>
</dbReference>
<dbReference type="Proteomes" id="UP000265515">
    <property type="component" value="Unassembled WGS sequence"/>
</dbReference>
<dbReference type="EMBL" id="BFEA01000275">
    <property type="protein sequence ID" value="GBG77706.1"/>
    <property type="molecule type" value="Genomic_DNA"/>
</dbReference>
<keyword evidence="5" id="KW-1185">Reference proteome</keyword>